<keyword evidence="2" id="KW-0732">Signal</keyword>
<dbReference type="EMBL" id="CP011112">
    <property type="protein sequence ID" value="AKU18115.1"/>
    <property type="molecule type" value="Genomic_DNA"/>
</dbReference>
<dbReference type="Proteomes" id="UP000066480">
    <property type="component" value="Chromosome"/>
</dbReference>
<dbReference type="OrthoDB" id="164831at2"/>
<evidence type="ECO:0000256" key="2">
    <source>
        <dbReference type="SAM" id="SignalP"/>
    </source>
</evidence>
<accession>A0A0K1JNE4</accession>
<dbReference type="STRING" id="571913.VV02_23375"/>
<reference evidence="3 4" key="1">
    <citation type="submission" date="2015-03" db="EMBL/GenBank/DDBJ databases">
        <title>Luteipulveratus halotolerans sp. nov., a novel actinobacterium (Dermacoccaceae) from Sarawak, Malaysia.</title>
        <authorList>
            <person name="Juboi H."/>
            <person name="Basik A."/>
            <person name="Shamsul S.S."/>
            <person name="Arnold P."/>
            <person name="Schmitt E.K."/>
            <person name="Sanglier J.-J."/>
            <person name="Yeo T."/>
        </authorList>
    </citation>
    <scope>NUCLEOTIDE SEQUENCE [LARGE SCALE GENOMIC DNA]</scope>
    <source>
        <strain evidence="3 4">MN07-A0370</strain>
    </source>
</reference>
<organism evidence="3 4">
    <name type="scientific">Luteipulveratus mongoliensis</name>
    <dbReference type="NCBI Taxonomy" id="571913"/>
    <lineage>
        <taxon>Bacteria</taxon>
        <taxon>Bacillati</taxon>
        <taxon>Actinomycetota</taxon>
        <taxon>Actinomycetes</taxon>
        <taxon>Micrococcales</taxon>
        <taxon>Dermacoccaceae</taxon>
        <taxon>Luteipulveratus</taxon>
    </lineage>
</organism>
<dbReference type="InterPro" id="IPR021454">
    <property type="entry name" value="DUF3105"/>
</dbReference>
<evidence type="ECO:0000256" key="1">
    <source>
        <dbReference type="SAM" id="MobiDB-lite"/>
    </source>
</evidence>
<dbReference type="PROSITE" id="PS51257">
    <property type="entry name" value="PROKAR_LIPOPROTEIN"/>
    <property type="match status" value="1"/>
</dbReference>
<proteinExistence type="predicted"/>
<sequence length="188" mass="20163">MMYVVRARRATAVSAAVAGVLALSACQQEAPSATLPPRAASVVKTYPVPSRNHTSGTVHYPQSPPVGGNHNPLWINCGIYDKPIPNENAVHSLEHGVVWITYKPNVLSQADLGVLRTLARQPYMLMSPYADQETPVVLTAWGKQLEVQDVRDPHVAAFVKDFLQGPQTPERGAPCSGGYDPEGGSAVV</sequence>
<gene>
    <name evidence="3" type="ORF">VV02_23375</name>
</gene>
<feature type="chain" id="PRO_5038704413" description="DUF3105 domain-containing protein" evidence="2">
    <location>
        <begin position="19"/>
        <end position="188"/>
    </location>
</feature>
<keyword evidence="4" id="KW-1185">Reference proteome</keyword>
<protein>
    <recommendedName>
        <fullName evidence="5">DUF3105 domain-containing protein</fullName>
    </recommendedName>
</protein>
<evidence type="ECO:0000313" key="3">
    <source>
        <dbReference type="EMBL" id="AKU18115.1"/>
    </source>
</evidence>
<dbReference type="Pfam" id="PF11303">
    <property type="entry name" value="DUF3105"/>
    <property type="match status" value="1"/>
</dbReference>
<evidence type="ECO:0008006" key="5">
    <source>
        <dbReference type="Google" id="ProtNLM"/>
    </source>
</evidence>
<dbReference type="KEGG" id="lmoi:VV02_23375"/>
<evidence type="ECO:0000313" key="4">
    <source>
        <dbReference type="Proteomes" id="UP000066480"/>
    </source>
</evidence>
<dbReference type="RefSeq" id="WP_052595534.1">
    <property type="nucleotide sequence ID" value="NZ_CP011112.1"/>
</dbReference>
<dbReference type="AlphaFoldDB" id="A0A0K1JNE4"/>
<feature type="region of interest" description="Disordered" evidence="1">
    <location>
        <begin position="165"/>
        <end position="188"/>
    </location>
</feature>
<name>A0A0K1JNE4_9MICO</name>
<feature type="signal peptide" evidence="2">
    <location>
        <begin position="1"/>
        <end position="18"/>
    </location>
</feature>